<dbReference type="Gene3D" id="2.40.50.100">
    <property type="match status" value="1"/>
</dbReference>
<evidence type="ECO:0000256" key="1">
    <source>
        <dbReference type="ARBA" id="ARBA00004196"/>
    </source>
</evidence>
<protein>
    <submittedName>
        <fullName evidence="5">ABC exporter membrane fusion component of DevB family</fullName>
    </submittedName>
</protein>
<organism evidence="5">
    <name type="scientific">uncultured Microcoleus sp</name>
    <dbReference type="NCBI Taxonomy" id="259945"/>
    <lineage>
        <taxon>Bacteria</taxon>
        <taxon>Bacillati</taxon>
        <taxon>Cyanobacteriota</taxon>
        <taxon>Cyanophyceae</taxon>
        <taxon>Oscillatoriophycideae</taxon>
        <taxon>Oscillatoriales</taxon>
        <taxon>Microcoleaceae</taxon>
        <taxon>Microcoleus</taxon>
        <taxon>environmental samples</taxon>
    </lineage>
</organism>
<sequence length="174" mass="18265">MVHRATADGLSSTPSLVKQLLVVAAVATLAAGGTTGYTIWRSRIPDPNAVAAAAAVAASQLTTVTALGRLEPRGEVIKVSASGAAEGNRIDRLLVKEGDRVKIGQAIAILDSRDRQQAALDQAQEQVRVAEANLAKVKAGAKNGEIQAQKATIARSRVPIAATKSQRNRRSWRV</sequence>
<feature type="transmembrane region" description="Helical" evidence="4">
    <location>
        <begin position="20"/>
        <end position="40"/>
    </location>
</feature>
<evidence type="ECO:0000256" key="4">
    <source>
        <dbReference type="SAM" id="Phobius"/>
    </source>
</evidence>
<dbReference type="PANTHER" id="PTHR32347:SF27">
    <property type="entry name" value="RND EFFLUX PUMP MEMBRANE FUSION PROTEIN BARREL-SANDWICH DOMAIN-CONTAINING PROTEIN"/>
    <property type="match status" value="1"/>
</dbReference>
<proteinExistence type="predicted"/>
<evidence type="ECO:0000313" key="5">
    <source>
        <dbReference type="EMBL" id="CAA9374155.1"/>
    </source>
</evidence>
<dbReference type="GO" id="GO:0030313">
    <property type="term" value="C:cell envelope"/>
    <property type="evidence" value="ECO:0007669"/>
    <property type="project" value="UniProtKB-SubCell"/>
</dbReference>
<dbReference type="SUPFAM" id="SSF111369">
    <property type="entry name" value="HlyD-like secretion proteins"/>
    <property type="match status" value="1"/>
</dbReference>
<evidence type="ECO:0000256" key="3">
    <source>
        <dbReference type="SAM" id="Coils"/>
    </source>
</evidence>
<reference evidence="5" key="1">
    <citation type="submission" date="2020-02" db="EMBL/GenBank/DDBJ databases">
        <authorList>
            <person name="Meier V. D."/>
        </authorList>
    </citation>
    <scope>NUCLEOTIDE SEQUENCE</scope>
    <source>
        <strain evidence="5">AVDCRST_MAG84</strain>
    </source>
</reference>
<gene>
    <name evidence="5" type="ORF">AVDCRST_MAG84-4566</name>
</gene>
<dbReference type="InterPro" id="IPR050465">
    <property type="entry name" value="UPF0194_transport"/>
</dbReference>
<keyword evidence="2 3" id="KW-0175">Coiled coil</keyword>
<comment type="subcellular location">
    <subcellularLocation>
        <location evidence="1">Cell envelope</location>
    </subcellularLocation>
</comment>
<accession>A0A6J4N631</accession>
<keyword evidence="4" id="KW-0472">Membrane</keyword>
<dbReference type="PANTHER" id="PTHR32347">
    <property type="entry name" value="EFFLUX SYSTEM COMPONENT YKNX-RELATED"/>
    <property type="match status" value="1"/>
</dbReference>
<keyword evidence="4" id="KW-1133">Transmembrane helix</keyword>
<keyword evidence="4" id="KW-0812">Transmembrane</keyword>
<dbReference type="EMBL" id="CADCTZ010000983">
    <property type="protein sequence ID" value="CAA9374155.1"/>
    <property type="molecule type" value="Genomic_DNA"/>
</dbReference>
<evidence type="ECO:0000256" key="2">
    <source>
        <dbReference type="ARBA" id="ARBA00023054"/>
    </source>
</evidence>
<dbReference type="AlphaFoldDB" id="A0A6J4N631"/>
<feature type="coiled-coil region" evidence="3">
    <location>
        <begin position="113"/>
        <end position="140"/>
    </location>
</feature>
<name>A0A6J4N631_9CYAN</name>